<reference evidence="9 10" key="1">
    <citation type="submission" date="2018-05" db="EMBL/GenBank/DDBJ databases">
        <title>A metagenomic window into the 2 km-deep terrestrial subsurface aquifer revealed taxonomically and functionally diverse microbial community comprising novel uncultured bacterial lineages.</title>
        <authorList>
            <person name="Kadnikov V.V."/>
            <person name="Mardanov A.V."/>
            <person name="Beletsky A.V."/>
            <person name="Banks D."/>
            <person name="Pimenov N.V."/>
            <person name="Frank Y.A."/>
            <person name="Karnachuk O.V."/>
            <person name="Ravin N.V."/>
        </authorList>
    </citation>
    <scope>NUCLEOTIDE SEQUENCE [LARGE SCALE GENOMIC DNA]</scope>
    <source>
        <strain evidence="9">BY5</strain>
    </source>
</reference>
<evidence type="ECO:0000256" key="1">
    <source>
        <dbReference type="ARBA" id="ARBA00004651"/>
    </source>
</evidence>
<evidence type="ECO:0000256" key="2">
    <source>
        <dbReference type="ARBA" id="ARBA00022448"/>
    </source>
</evidence>
<dbReference type="Gene3D" id="1.10.3720.10">
    <property type="entry name" value="MetI-like"/>
    <property type="match status" value="1"/>
</dbReference>
<feature type="transmembrane region" description="Helical" evidence="7">
    <location>
        <begin position="589"/>
        <end position="613"/>
    </location>
</feature>
<dbReference type="CDD" id="cd06261">
    <property type="entry name" value="TM_PBP2"/>
    <property type="match status" value="1"/>
</dbReference>
<evidence type="ECO:0000256" key="5">
    <source>
        <dbReference type="ARBA" id="ARBA00022989"/>
    </source>
</evidence>
<dbReference type="InterPro" id="IPR051393">
    <property type="entry name" value="ABC_transporter_permease"/>
</dbReference>
<comment type="caution">
    <text evidence="9">The sequence shown here is derived from an EMBL/GenBank/DDBJ whole genome shotgun (WGS) entry which is preliminary data.</text>
</comment>
<dbReference type="GO" id="GO:0005886">
    <property type="term" value="C:plasma membrane"/>
    <property type="evidence" value="ECO:0007669"/>
    <property type="project" value="UniProtKB-SubCell"/>
</dbReference>
<dbReference type="InterPro" id="IPR000515">
    <property type="entry name" value="MetI-like"/>
</dbReference>
<proteinExistence type="inferred from homology"/>
<gene>
    <name evidence="9" type="ORF">OZSIB_2321</name>
</gene>
<dbReference type="PROSITE" id="PS50928">
    <property type="entry name" value="ABC_TM1"/>
    <property type="match status" value="1"/>
</dbReference>
<evidence type="ECO:0000256" key="7">
    <source>
        <dbReference type="RuleBase" id="RU363032"/>
    </source>
</evidence>
<dbReference type="PANTHER" id="PTHR30193:SF37">
    <property type="entry name" value="INNER MEMBRANE ABC TRANSPORTER PERMEASE PROTEIN YCJO"/>
    <property type="match status" value="1"/>
</dbReference>
<comment type="similarity">
    <text evidence="7">Belongs to the binding-protein-dependent transport system permease family.</text>
</comment>
<evidence type="ECO:0000256" key="6">
    <source>
        <dbReference type="ARBA" id="ARBA00023136"/>
    </source>
</evidence>
<feature type="transmembrane region" description="Helical" evidence="7">
    <location>
        <begin position="443"/>
        <end position="466"/>
    </location>
</feature>
<evidence type="ECO:0000313" key="9">
    <source>
        <dbReference type="EMBL" id="RCK80944.1"/>
    </source>
</evidence>
<dbReference type="SUPFAM" id="SSF161098">
    <property type="entry name" value="MetI-like"/>
    <property type="match status" value="1"/>
</dbReference>
<keyword evidence="4 7" id="KW-0812">Transmembrane</keyword>
<accession>A0A367ZS23</accession>
<comment type="subcellular location">
    <subcellularLocation>
        <location evidence="1 7">Cell membrane</location>
        <topology evidence="1 7">Multi-pass membrane protein</topology>
    </subcellularLocation>
</comment>
<keyword evidence="2 7" id="KW-0813">Transport</keyword>
<feature type="transmembrane region" description="Helical" evidence="7">
    <location>
        <begin position="404"/>
        <end position="422"/>
    </location>
</feature>
<evidence type="ECO:0000259" key="8">
    <source>
        <dbReference type="PROSITE" id="PS50928"/>
    </source>
</evidence>
<organism evidence="9 10">
    <name type="scientific">Candidatus Ozemobacter sibiricus</name>
    <dbReference type="NCBI Taxonomy" id="2268124"/>
    <lineage>
        <taxon>Bacteria</taxon>
        <taxon>Candidatus Ozemobacteria</taxon>
        <taxon>Candidatus Ozemobacterales</taxon>
        <taxon>Candidatus Ozemobacteraceae</taxon>
        <taxon>Candidatus Ozemobacter</taxon>
    </lineage>
</organism>
<dbReference type="Pfam" id="PF00528">
    <property type="entry name" value="BPD_transp_1"/>
    <property type="match status" value="1"/>
</dbReference>
<dbReference type="InterPro" id="IPR035906">
    <property type="entry name" value="MetI-like_sf"/>
</dbReference>
<keyword evidence="6 7" id="KW-0472">Membrane</keyword>
<evidence type="ECO:0000313" key="10">
    <source>
        <dbReference type="Proteomes" id="UP000252355"/>
    </source>
</evidence>
<evidence type="ECO:0000256" key="4">
    <source>
        <dbReference type="ARBA" id="ARBA00022692"/>
    </source>
</evidence>
<keyword evidence="3" id="KW-1003">Cell membrane</keyword>
<dbReference type="Proteomes" id="UP000252355">
    <property type="component" value="Unassembled WGS sequence"/>
</dbReference>
<dbReference type="AlphaFoldDB" id="A0A367ZS23"/>
<dbReference type="EMBL" id="QOQW01000003">
    <property type="protein sequence ID" value="RCK80944.1"/>
    <property type="molecule type" value="Genomic_DNA"/>
</dbReference>
<name>A0A367ZS23_9BACT</name>
<sequence length="730" mass="81640">MTADEKTDAAGQIVLDVWGMGMEGHLLRQLTAEFERRHPQVKVRVQAIPWGAGHEKLMTAIVGDMTPDVAQIGTTWMAELIALDALEPLDAYLASSPIREDDFFPGTLGTNRLGGVWYGLPFFVDTRLIYYRADLVAAAGFPRFPETWAEFDLLCDRLQARQPGVFPCTMALGDPLQFMMFLWQRGGDLLGGNGPGIAWPPAAVAETMAFLDRARARDWTPFGPEGPSDFFAAFASGTYPMTIGGPWMIWEFEKRLPDLVDRIATARLPRAITGTSFLGGSNLAIFRRCRHKDWAWKLLEFMASREAQARWFEIAKGLPSLRAAWDLPGLADNPMLPAFREQLEDARSPPCVPEWEAMSDALWRTIDEVLWERLSPASAPAVLEARLARVLEKQDLFQPHLQRVSALVAVLAALGGWLIWFLRPPPAECRPHPTRTRWSTAALFLLPALLILAIFKFIPILGAFLASLTNWDVYGLADPGRVMFVGLDNYRALASDPTFWAALRNTLVFTLIGVPLNIGLAMALALALNRCLQGWQTIFRTLFFLPVVTTLVVAAIVWGWLFNFEFGPLNLLLQALGLPALDWLGDPRLALWSVILVAVWKGFGYNMVIFFVARQAIDEELYESAEIDGAGRWQMFRHITWPMMRRAIFFAAVVTGIGCLQVFTEPYMLTGGGPLDSTVTLVLYLYNHGFRFFRVGHASATAMVLFLCSLALLLVRSYLRREMPGREKPA</sequence>
<dbReference type="InterPro" id="IPR006059">
    <property type="entry name" value="SBP"/>
</dbReference>
<dbReference type="GO" id="GO:0055085">
    <property type="term" value="P:transmembrane transport"/>
    <property type="evidence" value="ECO:0007669"/>
    <property type="project" value="InterPro"/>
</dbReference>
<dbReference type="SUPFAM" id="SSF53850">
    <property type="entry name" value="Periplasmic binding protein-like II"/>
    <property type="match status" value="1"/>
</dbReference>
<feature type="transmembrane region" description="Helical" evidence="7">
    <location>
        <begin position="507"/>
        <end position="529"/>
    </location>
</feature>
<feature type="transmembrane region" description="Helical" evidence="7">
    <location>
        <begin position="541"/>
        <end position="561"/>
    </location>
</feature>
<feature type="transmembrane region" description="Helical" evidence="7">
    <location>
        <begin position="647"/>
        <end position="664"/>
    </location>
</feature>
<protein>
    <submittedName>
        <fullName evidence="9">N-Acetyl-D-glucosamine ABC transport system, permease protein 1</fullName>
    </submittedName>
</protein>
<evidence type="ECO:0000256" key="3">
    <source>
        <dbReference type="ARBA" id="ARBA00022475"/>
    </source>
</evidence>
<dbReference type="PANTHER" id="PTHR30193">
    <property type="entry name" value="ABC TRANSPORTER PERMEASE PROTEIN"/>
    <property type="match status" value="1"/>
</dbReference>
<dbReference type="Gene3D" id="3.40.190.10">
    <property type="entry name" value="Periplasmic binding protein-like II"/>
    <property type="match status" value="2"/>
</dbReference>
<feature type="transmembrane region" description="Helical" evidence="7">
    <location>
        <begin position="698"/>
        <end position="719"/>
    </location>
</feature>
<dbReference type="Pfam" id="PF01547">
    <property type="entry name" value="SBP_bac_1"/>
    <property type="match status" value="1"/>
</dbReference>
<feature type="domain" description="ABC transmembrane type-1" evidence="8">
    <location>
        <begin position="503"/>
        <end position="716"/>
    </location>
</feature>
<keyword evidence="5 7" id="KW-1133">Transmembrane helix</keyword>